<proteinExistence type="predicted"/>
<organism evidence="1 2">
    <name type="scientific">Mycena maculata</name>
    <dbReference type="NCBI Taxonomy" id="230809"/>
    <lineage>
        <taxon>Eukaryota</taxon>
        <taxon>Fungi</taxon>
        <taxon>Dikarya</taxon>
        <taxon>Basidiomycota</taxon>
        <taxon>Agaricomycotina</taxon>
        <taxon>Agaricomycetes</taxon>
        <taxon>Agaricomycetidae</taxon>
        <taxon>Agaricales</taxon>
        <taxon>Marasmiineae</taxon>
        <taxon>Mycenaceae</taxon>
        <taxon>Mycena</taxon>
    </lineage>
</organism>
<comment type="caution">
    <text evidence="1">The sequence shown here is derived from an EMBL/GenBank/DDBJ whole genome shotgun (WGS) entry which is preliminary data.</text>
</comment>
<evidence type="ECO:0000313" key="1">
    <source>
        <dbReference type="EMBL" id="KAJ7740022.1"/>
    </source>
</evidence>
<keyword evidence="2" id="KW-1185">Reference proteome</keyword>
<dbReference type="InterPro" id="IPR032675">
    <property type="entry name" value="LRR_dom_sf"/>
</dbReference>
<dbReference type="AlphaFoldDB" id="A0AAD7MZL0"/>
<dbReference type="Gene3D" id="3.80.10.10">
    <property type="entry name" value="Ribonuclease Inhibitor"/>
    <property type="match status" value="1"/>
</dbReference>
<gene>
    <name evidence="1" type="ORF">DFH07DRAFT_839655</name>
</gene>
<dbReference type="EMBL" id="JARJLG010000129">
    <property type="protein sequence ID" value="KAJ7740022.1"/>
    <property type="molecule type" value="Genomic_DNA"/>
</dbReference>
<reference evidence="1" key="1">
    <citation type="submission" date="2023-03" db="EMBL/GenBank/DDBJ databases">
        <title>Massive genome expansion in bonnet fungi (Mycena s.s.) driven by repeated elements and novel gene families across ecological guilds.</title>
        <authorList>
            <consortium name="Lawrence Berkeley National Laboratory"/>
            <person name="Harder C.B."/>
            <person name="Miyauchi S."/>
            <person name="Viragh M."/>
            <person name="Kuo A."/>
            <person name="Thoen E."/>
            <person name="Andreopoulos B."/>
            <person name="Lu D."/>
            <person name="Skrede I."/>
            <person name="Drula E."/>
            <person name="Henrissat B."/>
            <person name="Morin E."/>
            <person name="Kohler A."/>
            <person name="Barry K."/>
            <person name="LaButti K."/>
            <person name="Morin E."/>
            <person name="Salamov A."/>
            <person name="Lipzen A."/>
            <person name="Mereny Z."/>
            <person name="Hegedus B."/>
            <person name="Baldrian P."/>
            <person name="Stursova M."/>
            <person name="Weitz H."/>
            <person name="Taylor A."/>
            <person name="Grigoriev I.V."/>
            <person name="Nagy L.G."/>
            <person name="Martin F."/>
            <person name="Kauserud H."/>
        </authorList>
    </citation>
    <scope>NUCLEOTIDE SEQUENCE</scope>
    <source>
        <strain evidence="1">CBHHK188m</strain>
    </source>
</reference>
<dbReference type="Proteomes" id="UP001215280">
    <property type="component" value="Unassembled WGS sequence"/>
</dbReference>
<evidence type="ECO:0000313" key="2">
    <source>
        <dbReference type="Proteomes" id="UP001215280"/>
    </source>
</evidence>
<dbReference type="SUPFAM" id="SSF52047">
    <property type="entry name" value="RNI-like"/>
    <property type="match status" value="1"/>
</dbReference>
<accession>A0AAD7MZL0</accession>
<evidence type="ECO:0008006" key="3">
    <source>
        <dbReference type="Google" id="ProtNLM"/>
    </source>
</evidence>
<name>A0AAD7MZL0_9AGAR</name>
<sequence length="458" mass="50762">MSCLPKHHNCVMSAREAPVLLGRICSLWRAISLATPRLWASIHIADPGATQSSWATSHLEQRLEVTRTWLQRSGECPLSISLHSSLHSPGTDLFLLQVDTPSRTPAVLQMLILFASRWQHIHFDIPAGFVKTLGQLTASDVPMLKTLALNQINAYEPSDFTWARLAVLSGSCLTSISILGNGVFLQDLPVRWTQLTSLSTFARDFPMPSQTSISSETALWAIAQCPNLRSFSFDFHKDAEMSSRPMVEHRLLQMVECRGDLSASCLFGRLSLPALKELRFTFLQRTNLDPYDDQPFVRFLSSSLRLESLHLGCDQAPPSSLQNIVCSLPPTVKRLYFSGSSTWNGPSIDDDVLAAFTPVAGLATPCPVLQVLRIDRCTEVSDAALLRFITARAATLKRIQIDFARTMELDIRPQLKSVIPGLDISVTHLVPDRQFSPWQGLPNAPLPLSVPLTVVPLY</sequence>
<protein>
    <recommendedName>
        <fullName evidence="3">F-box domain-containing protein</fullName>
    </recommendedName>
</protein>